<dbReference type="Bgee" id="ENSORLG00000001488">
    <property type="expression patterns" value="Expressed in sexually immature organism and 9 other cell types or tissues"/>
</dbReference>
<keyword evidence="6" id="KW-1015">Disulfide bond</keyword>
<dbReference type="Gene3D" id="3.90.70.10">
    <property type="entry name" value="Cysteine proteinases"/>
    <property type="match status" value="1"/>
</dbReference>
<dbReference type="PROSITE" id="PS00639">
    <property type="entry name" value="THIOL_PROTEASE_HIS"/>
    <property type="match status" value="1"/>
</dbReference>
<evidence type="ECO:0000256" key="1">
    <source>
        <dbReference type="ARBA" id="ARBA00008455"/>
    </source>
</evidence>
<dbReference type="STRING" id="8090.ENSORLP00000045252"/>
<organism evidence="10 11">
    <name type="scientific">Oryzias latipes</name>
    <name type="common">Japanese rice fish</name>
    <name type="synonym">Japanese killifish</name>
    <dbReference type="NCBI Taxonomy" id="8090"/>
    <lineage>
        <taxon>Eukaryota</taxon>
        <taxon>Metazoa</taxon>
        <taxon>Chordata</taxon>
        <taxon>Craniata</taxon>
        <taxon>Vertebrata</taxon>
        <taxon>Euteleostomi</taxon>
        <taxon>Actinopterygii</taxon>
        <taxon>Neopterygii</taxon>
        <taxon>Teleostei</taxon>
        <taxon>Neoteleostei</taxon>
        <taxon>Acanthomorphata</taxon>
        <taxon>Ovalentaria</taxon>
        <taxon>Atherinomorphae</taxon>
        <taxon>Beloniformes</taxon>
        <taxon>Adrianichthyidae</taxon>
        <taxon>Oryziinae</taxon>
        <taxon>Oryzias</taxon>
    </lineage>
</organism>
<proteinExistence type="inferred from homology"/>
<dbReference type="InterPro" id="IPR038765">
    <property type="entry name" value="Papain-like_cys_pep_sf"/>
</dbReference>
<sequence>MTVWASVAGQQSSFLLRATLLYMLLCSPQHVRSDSDEAVLTEWEIWKSINGINYEERVSLNLKLCGHIQRRRELAIWEENHRMINDHNQRFLTGKRPFSMGMNKYGDLVSSYVIQFLMRIFLSILNIICYKIIRGKEVSARRLRYNARKSEAGFVDYRNMGYVTEVKDQGYCGSCWAFSTTGAIEGQIVKKTGQLLSLSEQNLVDCSRPYGTHGCSGAWMASAYDYVLSNGLQTTDSYPYTSVDTQPCFYDSRLAVAHIKDYRFIPQGDEQALADAVATIGPITVAIDADHASFLFYSSGIYDEPNCDPNRLSHAVLLVGYGSEEGQDYWIIKNSWGSSWGEGGYMRIIRNGSNTCGIASYALYPIL</sequence>
<dbReference type="FunFam" id="3.90.70.10:FF:000006">
    <property type="entry name" value="Cathepsin S"/>
    <property type="match status" value="1"/>
</dbReference>
<evidence type="ECO:0000256" key="5">
    <source>
        <dbReference type="ARBA" id="ARBA00023145"/>
    </source>
</evidence>
<reference evidence="10" key="3">
    <citation type="submission" date="2025-09" db="UniProtKB">
        <authorList>
            <consortium name="Ensembl"/>
        </authorList>
    </citation>
    <scope>IDENTIFICATION</scope>
    <source>
        <strain evidence="10">Hd-rR</strain>
    </source>
</reference>
<evidence type="ECO:0000313" key="10">
    <source>
        <dbReference type="Ensembl" id="ENSORLP00000045252.1"/>
    </source>
</evidence>
<gene>
    <name evidence="10" type="primary">cts12</name>
</gene>
<evidence type="ECO:0000256" key="6">
    <source>
        <dbReference type="ARBA" id="ARBA00023157"/>
    </source>
</evidence>
<dbReference type="InParanoid" id="A0A3B3INM7"/>
<dbReference type="PANTHER" id="PTHR12411">
    <property type="entry name" value="CYSTEINE PROTEASE FAMILY C1-RELATED"/>
    <property type="match status" value="1"/>
</dbReference>
<dbReference type="InterPro" id="IPR000169">
    <property type="entry name" value="Pept_cys_AS"/>
</dbReference>
<dbReference type="InterPro" id="IPR039417">
    <property type="entry name" value="Peptidase_C1A_papain-like"/>
</dbReference>
<protein>
    <submittedName>
        <fullName evidence="10">Cathepsin 12</fullName>
    </submittedName>
</protein>
<dbReference type="InterPro" id="IPR013201">
    <property type="entry name" value="Prot_inhib_I29"/>
</dbReference>
<feature type="chain" id="PRO_5018564412" evidence="7">
    <location>
        <begin position="34"/>
        <end position="367"/>
    </location>
</feature>
<dbReference type="Proteomes" id="UP000001038">
    <property type="component" value="Chromosome 4"/>
</dbReference>
<evidence type="ECO:0000256" key="3">
    <source>
        <dbReference type="ARBA" id="ARBA00022801"/>
    </source>
</evidence>
<dbReference type="GO" id="GO:0006955">
    <property type="term" value="P:immune response"/>
    <property type="evidence" value="ECO:0000318"/>
    <property type="project" value="GO_Central"/>
</dbReference>
<dbReference type="InterPro" id="IPR025660">
    <property type="entry name" value="Pept_his_AS"/>
</dbReference>
<dbReference type="GO" id="GO:0004197">
    <property type="term" value="F:cysteine-type endopeptidase activity"/>
    <property type="evidence" value="ECO:0000318"/>
    <property type="project" value="GO_Central"/>
</dbReference>
<keyword evidence="3" id="KW-0378">Hydrolase</keyword>
<evidence type="ECO:0000256" key="4">
    <source>
        <dbReference type="ARBA" id="ARBA00022807"/>
    </source>
</evidence>
<dbReference type="AlphaFoldDB" id="A0A3B3INM7"/>
<dbReference type="GO" id="GO:0051603">
    <property type="term" value="P:proteolysis involved in protein catabolic process"/>
    <property type="evidence" value="ECO:0000318"/>
    <property type="project" value="GO_Central"/>
</dbReference>
<dbReference type="Pfam" id="PF08246">
    <property type="entry name" value="Inhibitor_I29"/>
    <property type="match status" value="1"/>
</dbReference>
<dbReference type="PROSITE" id="PS00640">
    <property type="entry name" value="THIOL_PROTEASE_ASN"/>
    <property type="match status" value="1"/>
</dbReference>
<dbReference type="InterPro" id="IPR000668">
    <property type="entry name" value="Peptidase_C1A_C"/>
</dbReference>
<keyword evidence="7" id="KW-0732">Signal</keyword>
<reference evidence="10" key="2">
    <citation type="submission" date="2025-08" db="UniProtKB">
        <authorList>
            <consortium name="Ensembl"/>
        </authorList>
    </citation>
    <scope>IDENTIFICATION</scope>
    <source>
        <strain evidence="10">Hd-rR</strain>
    </source>
</reference>
<evidence type="ECO:0000256" key="7">
    <source>
        <dbReference type="SAM" id="SignalP"/>
    </source>
</evidence>
<keyword evidence="11" id="KW-1185">Reference proteome</keyword>
<comment type="similarity">
    <text evidence="1">Belongs to the peptidase C1 family.</text>
</comment>
<dbReference type="SMART" id="SM00848">
    <property type="entry name" value="Inhibitor_I29"/>
    <property type="match status" value="1"/>
</dbReference>
<dbReference type="InterPro" id="IPR025661">
    <property type="entry name" value="Pept_asp_AS"/>
</dbReference>
<dbReference type="GO" id="GO:0005764">
    <property type="term" value="C:lysosome"/>
    <property type="evidence" value="ECO:0000318"/>
    <property type="project" value="GO_Central"/>
</dbReference>
<dbReference type="GO" id="GO:2001235">
    <property type="term" value="P:positive regulation of apoptotic signaling pathway"/>
    <property type="evidence" value="ECO:0000318"/>
    <property type="project" value="GO_Central"/>
</dbReference>
<keyword evidence="2" id="KW-0645">Protease</keyword>
<dbReference type="InterPro" id="IPR013128">
    <property type="entry name" value="Peptidase_C1A"/>
</dbReference>
<keyword evidence="5" id="KW-0865">Zymogen</keyword>
<evidence type="ECO:0000313" key="11">
    <source>
        <dbReference type="Proteomes" id="UP000001038"/>
    </source>
</evidence>
<feature type="domain" description="Cathepsin propeptide inhibitor" evidence="9">
    <location>
        <begin position="43"/>
        <end position="112"/>
    </location>
</feature>
<dbReference type="GeneTree" id="ENSGT00940000153321"/>
<evidence type="ECO:0000256" key="2">
    <source>
        <dbReference type="ARBA" id="ARBA00022670"/>
    </source>
</evidence>
<dbReference type="PROSITE" id="PS00139">
    <property type="entry name" value="THIOL_PROTEASE_CYS"/>
    <property type="match status" value="1"/>
</dbReference>
<keyword evidence="4" id="KW-0788">Thiol protease</keyword>
<dbReference type="GO" id="GO:0008656">
    <property type="term" value="F:cysteine-type endopeptidase activator activity involved in apoptotic process"/>
    <property type="evidence" value="ECO:0000318"/>
    <property type="project" value="GO_Central"/>
</dbReference>
<accession>A0A3B3INM7</accession>
<evidence type="ECO:0000259" key="9">
    <source>
        <dbReference type="SMART" id="SM00848"/>
    </source>
</evidence>
<dbReference type="GO" id="GO:0005615">
    <property type="term" value="C:extracellular space"/>
    <property type="evidence" value="ECO:0000318"/>
    <property type="project" value="GO_Central"/>
</dbReference>
<feature type="domain" description="Peptidase C1A papain C-terminal" evidence="8">
    <location>
        <begin position="151"/>
        <end position="366"/>
    </location>
</feature>
<feature type="signal peptide" evidence="7">
    <location>
        <begin position="1"/>
        <end position="33"/>
    </location>
</feature>
<dbReference type="SUPFAM" id="SSF54001">
    <property type="entry name" value="Cysteine proteinases"/>
    <property type="match status" value="1"/>
</dbReference>
<name>A0A3B3INM7_ORYLA</name>
<dbReference type="Pfam" id="PF00112">
    <property type="entry name" value="Peptidase_C1"/>
    <property type="match status" value="1"/>
</dbReference>
<dbReference type="Ensembl" id="ENSORLT00000042731.1">
    <property type="protein sequence ID" value="ENSORLP00000045252.1"/>
    <property type="gene ID" value="ENSORLG00000001488.2"/>
</dbReference>
<dbReference type="CDD" id="cd02248">
    <property type="entry name" value="Peptidase_C1A"/>
    <property type="match status" value="1"/>
</dbReference>
<dbReference type="PRINTS" id="PR00705">
    <property type="entry name" value="PAPAIN"/>
</dbReference>
<reference evidence="10 11" key="1">
    <citation type="journal article" date="2007" name="Nature">
        <title>The medaka draft genome and insights into vertebrate genome evolution.</title>
        <authorList>
            <person name="Kasahara M."/>
            <person name="Naruse K."/>
            <person name="Sasaki S."/>
            <person name="Nakatani Y."/>
            <person name="Qu W."/>
            <person name="Ahsan B."/>
            <person name="Yamada T."/>
            <person name="Nagayasu Y."/>
            <person name="Doi K."/>
            <person name="Kasai Y."/>
            <person name="Jindo T."/>
            <person name="Kobayashi D."/>
            <person name="Shimada A."/>
            <person name="Toyoda A."/>
            <person name="Kuroki Y."/>
            <person name="Fujiyama A."/>
            <person name="Sasaki T."/>
            <person name="Shimizu A."/>
            <person name="Asakawa S."/>
            <person name="Shimizu N."/>
            <person name="Hashimoto S."/>
            <person name="Yang J."/>
            <person name="Lee Y."/>
            <person name="Matsushima K."/>
            <person name="Sugano S."/>
            <person name="Sakaizumi M."/>
            <person name="Narita T."/>
            <person name="Ohishi K."/>
            <person name="Haga S."/>
            <person name="Ohta F."/>
            <person name="Nomoto H."/>
            <person name="Nogata K."/>
            <person name="Morishita T."/>
            <person name="Endo T."/>
            <person name="Shin-I T."/>
            <person name="Takeda H."/>
            <person name="Morishita S."/>
            <person name="Kohara Y."/>
        </authorList>
    </citation>
    <scope>NUCLEOTIDE SEQUENCE [LARGE SCALE GENOMIC DNA]</scope>
    <source>
        <strain evidence="10 11">Hd-rR</strain>
    </source>
</reference>
<dbReference type="SMART" id="SM00645">
    <property type="entry name" value="Pept_C1"/>
    <property type="match status" value="1"/>
</dbReference>
<evidence type="ECO:0000259" key="8">
    <source>
        <dbReference type="SMART" id="SM00645"/>
    </source>
</evidence>